<name>A0ABM6JXU1_SPOUR</name>
<dbReference type="EMBL" id="CP015108">
    <property type="protein sequence ID" value="ARF15049.1"/>
    <property type="molecule type" value="Genomic_DNA"/>
</dbReference>
<reference evidence="1 2" key="1">
    <citation type="submission" date="2016-04" db="EMBL/GenBank/DDBJ databases">
        <title>Comparative Genomics and Epigenetics of Sporosarcina ureae.</title>
        <authorList>
            <person name="Oliver A.S."/>
            <person name="Cooper K.K."/>
        </authorList>
    </citation>
    <scope>NUCLEOTIDE SEQUENCE [LARGE SCALE GENOMIC DNA]</scope>
    <source>
        <strain evidence="1 2">S204</strain>
    </source>
</reference>
<keyword evidence="2" id="KW-1185">Reference proteome</keyword>
<evidence type="ECO:0000313" key="1">
    <source>
        <dbReference type="EMBL" id="ARF15049.1"/>
    </source>
</evidence>
<accession>A0ABM6JXU1</accession>
<gene>
    <name evidence="1" type="ORF">SporoS204_13370</name>
</gene>
<sequence length="178" mass="20606">MANPHYLSSYIVTFHTFALLHGQHANPYYTKVVESDRTFIVEKTPLEIMRESCAHYRSNFESIINSSKMDLKNRPKPPIMLTHSNDRPLLFFPLLSPTLHKNSWVAYHAVKDAFQHEDGVTVILKNDTQMHLDTSLATVYRQMALSHILSQRFENAQEELRSSYYMIMDPKSSDSTIS</sequence>
<dbReference type="Pfam" id="PF06338">
    <property type="entry name" value="ComK"/>
    <property type="match status" value="1"/>
</dbReference>
<dbReference type="InterPro" id="IPR010461">
    <property type="entry name" value="ComK"/>
</dbReference>
<proteinExistence type="predicted"/>
<dbReference type="RefSeq" id="WP_029052569.1">
    <property type="nucleotide sequence ID" value="NZ_CP015108.1"/>
</dbReference>
<evidence type="ECO:0000313" key="2">
    <source>
        <dbReference type="Proteomes" id="UP000192486"/>
    </source>
</evidence>
<organism evidence="1 2">
    <name type="scientific">Sporosarcina ureae</name>
    <dbReference type="NCBI Taxonomy" id="1571"/>
    <lineage>
        <taxon>Bacteria</taxon>
        <taxon>Bacillati</taxon>
        <taxon>Bacillota</taxon>
        <taxon>Bacilli</taxon>
        <taxon>Bacillales</taxon>
        <taxon>Caryophanaceae</taxon>
        <taxon>Sporosarcina</taxon>
    </lineage>
</organism>
<evidence type="ECO:0008006" key="3">
    <source>
        <dbReference type="Google" id="ProtNLM"/>
    </source>
</evidence>
<dbReference type="Proteomes" id="UP000192486">
    <property type="component" value="Chromosome"/>
</dbReference>
<protein>
    <recommendedName>
        <fullName evidence="3">Competence protein ComK</fullName>
    </recommendedName>
</protein>